<keyword evidence="4" id="KW-1185">Reference proteome</keyword>
<name>A0A1B4FME5_9BURK</name>
<accession>A0A1B4FME5</accession>
<evidence type="ECO:0008006" key="5">
    <source>
        <dbReference type="Google" id="ProtNLM"/>
    </source>
</evidence>
<dbReference type="Pfam" id="PF11678">
    <property type="entry name" value="Tle3_C"/>
    <property type="match status" value="1"/>
</dbReference>
<dbReference type="RefSeq" id="WP_108034066.1">
    <property type="nucleotide sequence ID" value="NZ_CP013387.1"/>
</dbReference>
<proteinExistence type="predicted"/>
<evidence type="ECO:0000259" key="1">
    <source>
        <dbReference type="Pfam" id="PF11678"/>
    </source>
</evidence>
<dbReference type="InterPro" id="IPR029058">
    <property type="entry name" value="AB_hydrolase_fold"/>
</dbReference>
<dbReference type="Proteomes" id="UP000062519">
    <property type="component" value="Chromosome 2"/>
</dbReference>
<sequence length="746" mass="82499">MSDNNDQYHAAAQGAGVTMANRPGDRPVQIPADLPGVVIFIHGVNDPGAAYATVERGLCQGLNERLSRSDLRPGEYGQEYAEAIKAKSQKSRFFDSKIANDPDMFLYRRSESGGAHSMFLPFYWGYRAADNEIAKVNNSGEVKSRVADSDGNLLTRGQYQDIHANRLDAHFGKGGGFFANATNNIPQMYSRGFEPDKLERTVMQNALAGNTIFAGNSPDRRYFVLAAARLANLIKTMRAIQPSALALEHGIDPKHETITVMGHSQGTIITLLAQAMLKQQGQRCVDCIIMVDTPYSLQFTKDGSQQTGHAKLKTLVDIVNAVTSEPHTLPDLADLMIDSVCSGGRAGRNWSQTQGKRLDKHGKNWITFDERDNRGKVYLYFCPEDTVVGLDKVRGIGTFGVPDDVPADGAAAKQGKTMPAMTTLAPKRFFQRMWTRLERDQDGRGKRSKVAVGTSPARVPVRDQVQRLTPGPDTDGTMLGSVVESSKNMALQASFKRNDIRFINGEQLNPPYEPDLYGGEVKKGGQRPGHADVAGLMRPDDVTKNVALGNQYAKFQWKDVATTDDPGASIEPHRQTFNRGRPIDEQSHNWRIVPSQSLGSILSAAATGGRYQTYVIQREETPDEVRKRMGTDADQLEANNYHSGVLLSSENHRWVTAMDVAVGQAVTLDDPDWRQLLLLMADWKMTPRAFKQMKECKAFNRLDQSTRGFLDACSTYYRSGIFPAERFVPLTFPPLVTSELKAESKT</sequence>
<protein>
    <recommendedName>
        <fullName evidence="5">DUF3274 domain-containing protein</fullName>
    </recommendedName>
</protein>
<dbReference type="SUPFAM" id="SSF53474">
    <property type="entry name" value="alpha/beta-Hydrolases"/>
    <property type="match status" value="2"/>
</dbReference>
<dbReference type="AlphaFoldDB" id="A0A1B4FME5"/>
<evidence type="ECO:0000259" key="2">
    <source>
        <dbReference type="Pfam" id="PF24322"/>
    </source>
</evidence>
<dbReference type="KEGG" id="buu:WS70_24140"/>
<feature type="domain" description="Antibacterial effector protein Tle3 C-terminal" evidence="1">
    <location>
        <begin position="562"/>
        <end position="746"/>
    </location>
</feature>
<feature type="domain" description="T6SS Tle3 phospholipase effector alpha/beta" evidence="2">
    <location>
        <begin position="34"/>
        <end position="402"/>
    </location>
</feature>
<dbReference type="Pfam" id="PF24322">
    <property type="entry name" value="Tle3"/>
    <property type="match status" value="1"/>
</dbReference>
<organism evidence="3 4">
    <name type="scientific">Burkholderia mayonis</name>
    <dbReference type="NCBI Taxonomy" id="1385591"/>
    <lineage>
        <taxon>Bacteria</taxon>
        <taxon>Pseudomonadati</taxon>
        <taxon>Pseudomonadota</taxon>
        <taxon>Betaproteobacteria</taxon>
        <taxon>Burkholderiales</taxon>
        <taxon>Burkholderiaceae</taxon>
        <taxon>Burkholderia</taxon>
        <taxon>pseudomallei group</taxon>
    </lineage>
</organism>
<evidence type="ECO:0000313" key="4">
    <source>
        <dbReference type="Proteomes" id="UP000062519"/>
    </source>
</evidence>
<dbReference type="InterPro" id="IPR056221">
    <property type="entry name" value="Tle3_ab_dom"/>
</dbReference>
<evidence type="ECO:0000313" key="3">
    <source>
        <dbReference type="EMBL" id="AOJ04848.1"/>
    </source>
</evidence>
<gene>
    <name evidence="3" type="ORF">WS70_24140</name>
</gene>
<dbReference type="EMBL" id="CP013387">
    <property type="protein sequence ID" value="AOJ04848.1"/>
    <property type="molecule type" value="Genomic_DNA"/>
</dbReference>
<reference evidence="3 4" key="1">
    <citation type="submission" date="2015-12" db="EMBL/GenBank/DDBJ databases">
        <title>Diversity of Burkholderia near neighbor genomes.</title>
        <authorList>
            <person name="Sahl J."/>
            <person name="Wagner D."/>
            <person name="Keim P."/>
        </authorList>
    </citation>
    <scope>NUCLEOTIDE SEQUENCE [LARGE SCALE GENOMIC DNA]</scope>
    <source>
        <strain evidence="3 4">BDU6</strain>
    </source>
</reference>
<dbReference type="InterPro" id="IPR021692">
    <property type="entry name" value="Tle3_C"/>
</dbReference>